<keyword evidence="2" id="KW-1185">Reference proteome</keyword>
<evidence type="ECO:0000313" key="2">
    <source>
        <dbReference type="Proteomes" id="UP000674234"/>
    </source>
</evidence>
<sequence>MAEINPREARIAEETVSAIDFTSRMLGAIEDGNWYYARDKMRQLQNTLANLARQLDRNDQPAAGPGVAAYVTRNSQSYRIGRALYGQAESGVVSQVSPLGSAEDVNQPITPEIAAHVLFHLGVDGGYPASGFKSALMGAIAQADIVNRELLALGFPGYVVAFNLAQMTEYGTRKLQEIAAEQGEAVRDA</sequence>
<evidence type="ECO:0000313" key="1">
    <source>
        <dbReference type="EMBL" id="MBP2704472.1"/>
    </source>
</evidence>
<dbReference type="Proteomes" id="UP000674234">
    <property type="component" value="Unassembled WGS sequence"/>
</dbReference>
<gene>
    <name evidence="1" type="ORF">JOL79_11665</name>
</gene>
<dbReference type="AlphaFoldDB" id="A0A941AJ14"/>
<accession>A0A941AJ14</accession>
<protein>
    <submittedName>
        <fullName evidence="1">Uncharacterized protein</fullName>
    </submittedName>
</protein>
<reference evidence="1" key="1">
    <citation type="submission" date="2021-02" db="EMBL/GenBank/DDBJ databases">
        <title>Draft genome sequence of Microbispora sp. RL4-1S isolated from rice leaves in Thailand.</title>
        <authorList>
            <person name="Muangham S."/>
            <person name="Duangmal K."/>
        </authorList>
    </citation>
    <scope>NUCLEOTIDE SEQUENCE</scope>
    <source>
        <strain evidence="1">RL4-1S</strain>
    </source>
</reference>
<comment type="caution">
    <text evidence="1">The sequence shown here is derived from an EMBL/GenBank/DDBJ whole genome shotgun (WGS) entry which is preliminary data.</text>
</comment>
<proteinExistence type="predicted"/>
<dbReference type="EMBL" id="JAFCNB010000005">
    <property type="protein sequence ID" value="MBP2704472.1"/>
    <property type="molecule type" value="Genomic_DNA"/>
</dbReference>
<organism evidence="1 2">
    <name type="scientific">Microbispora oryzae</name>
    <dbReference type="NCBI Taxonomy" id="2806554"/>
    <lineage>
        <taxon>Bacteria</taxon>
        <taxon>Bacillati</taxon>
        <taxon>Actinomycetota</taxon>
        <taxon>Actinomycetes</taxon>
        <taxon>Streptosporangiales</taxon>
        <taxon>Streptosporangiaceae</taxon>
        <taxon>Microbispora</taxon>
    </lineage>
</organism>
<dbReference type="RefSeq" id="WP_210155777.1">
    <property type="nucleotide sequence ID" value="NZ_JAFCNB010000005.1"/>
</dbReference>
<name>A0A941AJ14_9ACTN</name>